<reference evidence="1" key="1">
    <citation type="journal article" date="2020" name="Stud. Mycol.">
        <title>101 Dothideomycetes genomes: a test case for predicting lifestyles and emergence of pathogens.</title>
        <authorList>
            <person name="Haridas S."/>
            <person name="Albert R."/>
            <person name="Binder M."/>
            <person name="Bloem J."/>
            <person name="Labutti K."/>
            <person name="Salamov A."/>
            <person name="Andreopoulos B."/>
            <person name="Baker S."/>
            <person name="Barry K."/>
            <person name="Bills G."/>
            <person name="Bluhm B."/>
            <person name="Cannon C."/>
            <person name="Castanera R."/>
            <person name="Culley D."/>
            <person name="Daum C."/>
            <person name="Ezra D."/>
            <person name="Gonzalez J."/>
            <person name="Henrissat B."/>
            <person name="Kuo A."/>
            <person name="Liang C."/>
            <person name="Lipzen A."/>
            <person name="Lutzoni F."/>
            <person name="Magnuson J."/>
            <person name="Mondo S."/>
            <person name="Nolan M."/>
            <person name="Ohm R."/>
            <person name="Pangilinan J."/>
            <person name="Park H.-J."/>
            <person name="Ramirez L."/>
            <person name="Alfaro M."/>
            <person name="Sun H."/>
            <person name="Tritt A."/>
            <person name="Yoshinaga Y."/>
            <person name="Zwiers L.-H."/>
            <person name="Turgeon B."/>
            <person name="Goodwin S."/>
            <person name="Spatafora J."/>
            <person name="Crous P."/>
            <person name="Grigoriev I."/>
        </authorList>
    </citation>
    <scope>NUCLEOTIDE SEQUENCE</scope>
    <source>
        <strain evidence="1">CBS 269.34</strain>
    </source>
</reference>
<protein>
    <recommendedName>
        <fullName evidence="3">F-box domain-containing protein</fullName>
    </recommendedName>
</protein>
<accession>A0A6A6R1E6</accession>
<evidence type="ECO:0000313" key="1">
    <source>
        <dbReference type="EMBL" id="KAF2498202.1"/>
    </source>
</evidence>
<dbReference type="EMBL" id="MU004185">
    <property type="protein sequence ID" value="KAF2498202.1"/>
    <property type="molecule type" value="Genomic_DNA"/>
</dbReference>
<name>A0A6A6R1E6_9PEZI</name>
<dbReference type="Proteomes" id="UP000799750">
    <property type="component" value="Unassembled WGS sequence"/>
</dbReference>
<dbReference type="PANTHER" id="PTHR38790">
    <property type="entry name" value="2EXR DOMAIN-CONTAINING PROTEIN-RELATED"/>
    <property type="match status" value="1"/>
</dbReference>
<organism evidence="1 2">
    <name type="scientific">Lophium mytilinum</name>
    <dbReference type="NCBI Taxonomy" id="390894"/>
    <lineage>
        <taxon>Eukaryota</taxon>
        <taxon>Fungi</taxon>
        <taxon>Dikarya</taxon>
        <taxon>Ascomycota</taxon>
        <taxon>Pezizomycotina</taxon>
        <taxon>Dothideomycetes</taxon>
        <taxon>Pleosporomycetidae</taxon>
        <taxon>Mytilinidiales</taxon>
        <taxon>Mytilinidiaceae</taxon>
        <taxon>Lophium</taxon>
    </lineage>
</organism>
<evidence type="ECO:0000313" key="2">
    <source>
        <dbReference type="Proteomes" id="UP000799750"/>
    </source>
</evidence>
<sequence>MPPSVHPPLELSFRFFDLPAELRAEIYNYVLQNDTFSVKYGPSRFSRHRLRSHLCRPGTAGGFFLPHPLALIDINQQARLELAPLVFSSKVQIRLQSHTGLLNLTRNFGALALERITFLRMNMYLPEFAGGMTKKPSLRELFCKFTGLKLLELRVYLAAYDADPVDGVEDCEFTRALGVRELRAAWVEVDLKCVVRG</sequence>
<gene>
    <name evidence="1" type="ORF">BU16DRAFT_615283</name>
</gene>
<dbReference type="AlphaFoldDB" id="A0A6A6R1E6"/>
<dbReference type="PANTHER" id="PTHR38790:SF4">
    <property type="entry name" value="2EXR DOMAIN-CONTAINING PROTEIN"/>
    <property type="match status" value="1"/>
</dbReference>
<proteinExistence type="predicted"/>
<keyword evidence="2" id="KW-1185">Reference proteome</keyword>
<evidence type="ECO:0008006" key="3">
    <source>
        <dbReference type="Google" id="ProtNLM"/>
    </source>
</evidence>